<dbReference type="AlphaFoldDB" id="A0A1H6WWW6"/>
<sequence>MNPQEILLKEIRQIIGNETSINEAISNVLQISYDASHRRISMKSKFSIEETVALCQEYGISMDNLFQQNDSLIVEKTKSIKTQADFKNYFEKSKQFLSDFNPAETILYYSAKDIPMNYTVAGTLFSKFKFFIWFNLLTNKTATHFEDFVFDTAILNDTSALKQFFEHSKRVEIWNDTTINSSLQQIYYFFESGLLQYSNAKLLLQDVTEIIDTIEQKCQTNTPDFQLYHNELLILNNSVLFTSHQKLKFFLPYNALGYYATSDKNACLEQKEYIANQLSNSKSLNQSGKKDQKIFFNKMRQKIDFYSSKIDNYVVE</sequence>
<dbReference type="RefSeq" id="WP_245748289.1">
    <property type="nucleotide sequence ID" value="NZ_CBCSJU010000003.1"/>
</dbReference>
<keyword evidence="2" id="KW-1185">Reference proteome</keyword>
<reference evidence="2" key="1">
    <citation type="submission" date="2016-10" db="EMBL/GenBank/DDBJ databases">
        <authorList>
            <person name="Varghese N."/>
            <person name="Submissions S."/>
        </authorList>
    </citation>
    <scope>NUCLEOTIDE SEQUENCE [LARGE SCALE GENOMIC DNA]</scope>
    <source>
        <strain evidence="2">DSM 17934</strain>
    </source>
</reference>
<dbReference type="Proteomes" id="UP000199702">
    <property type="component" value="Unassembled WGS sequence"/>
</dbReference>
<gene>
    <name evidence="1" type="ORF">SAMN05660918_2614</name>
</gene>
<name>A0A1H6WWW6_9FLAO</name>
<evidence type="ECO:0000313" key="1">
    <source>
        <dbReference type="EMBL" id="SEJ19794.1"/>
    </source>
</evidence>
<proteinExistence type="predicted"/>
<evidence type="ECO:0000313" key="2">
    <source>
        <dbReference type="Proteomes" id="UP000199702"/>
    </source>
</evidence>
<dbReference type="STRING" id="402734.SAMN05660918_2614"/>
<dbReference type="EMBL" id="FNYA01000007">
    <property type="protein sequence ID" value="SEJ19794.1"/>
    <property type="molecule type" value="Genomic_DNA"/>
</dbReference>
<evidence type="ECO:0008006" key="3">
    <source>
        <dbReference type="Google" id="ProtNLM"/>
    </source>
</evidence>
<organism evidence="1 2">
    <name type="scientific">Flavobacterium terrigena</name>
    <dbReference type="NCBI Taxonomy" id="402734"/>
    <lineage>
        <taxon>Bacteria</taxon>
        <taxon>Pseudomonadati</taxon>
        <taxon>Bacteroidota</taxon>
        <taxon>Flavobacteriia</taxon>
        <taxon>Flavobacteriales</taxon>
        <taxon>Flavobacteriaceae</taxon>
        <taxon>Flavobacterium</taxon>
    </lineage>
</organism>
<accession>A0A1H6WWW6</accession>
<protein>
    <recommendedName>
        <fullName evidence="3">BetR domain-containing protein</fullName>
    </recommendedName>
</protein>